<keyword evidence="6 7" id="KW-0472">Membrane</keyword>
<feature type="signal peptide" evidence="8">
    <location>
        <begin position="1"/>
        <end position="21"/>
    </location>
</feature>
<keyword evidence="3 7" id="KW-0812">Transmembrane</keyword>
<accession>A0A1Z5JBD2</accession>
<dbReference type="SMART" id="SM01190">
    <property type="entry name" value="EMP24_GP25L"/>
    <property type="match status" value="1"/>
</dbReference>
<protein>
    <recommendedName>
        <fullName evidence="9">GOLD domain-containing protein</fullName>
    </recommendedName>
</protein>
<evidence type="ECO:0000256" key="3">
    <source>
        <dbReference type="ARBA" id="ARBA00022692"/>
    </source>
</evidence>
<dbReference type="EMBL" id="BDSP01000036">
    <property type="protein sequence ID" value="GAX11128.1"/>
    <property type="molecule type" value="Genomic_DNA"/>
</dbReference>
<evidence type="ECO:0000256" key="7">
    <source>
        <dbReference type="SAM" id="Phobius"/>
    </source>
</evidence>
<keyword evidence="5 7" id="KW-1133">Transmembrane helix</keyword>
<dbReference type="InParanoid" id="A0A1Z5JBD2"/>
<dbReference type="GO" id="GO:0016020">
    <property type="term" value="C:membrane"/>
    <property type="evidence" value="ECO:0007669"/>
    <property type="project" value="UniProtKB-SubCell"/>
</dbReference>
<dbReference type="OrthoDB" id="1929172at2759"/>
<feature type="domain" description="GOLD" evidence="9">
    <location>
        <begin position="23"/>
        <end position="282"/>
    </location>
</feature>
<sequence>MASWIFILSLALSFVMRSVDAYPVLMQIDEGAERCFQFQIPMGDDANLVAVVLPSEEEIPDEKVESWYFDQVYKLTKAKNDKNIIPREFPEEMPGHVAAHMSEYHQKTQGGGSPLIVTLTNRPADDDKKHHNQYTAKVFKPLVVNFISRTTNARSKRKGWANAEDAEIDGYGLCVQNRDDEKYYQIVLDIVLISEDVPNDLDQADSFSVDSHLTPLEESLKDSITSAENILREMRYMEQREQRMRKTTDSINSRVHWFSYLSVSILLAVTYIQVTYLKRYFHKKKLM</sequence>
<dbReference type="Proteomes" id="UP000198406">
    <property type="component" value="Unassembled WGS sequence"/>
</dbReference>
<evidence type="ECO:0000256" key="8">
    <source>
        <dbReference type="SAM" id="SignalP"/>
    </source>
</evidence>
<dbReference type="InterPro" id="IPR015720">
    <property type="entry name" value="Emp24-like"/>
</dbReference>
<organism evidence="10 11">
    <name type="scientific">Fistulifera solaris</name>
    <name type="common">Oleaginous diatom</name>
    <dbReference type="NCBI Taxonomy" id="1519565"/>
    <lineage>
        <taxon>Eukaryota</taxon>
        <taxon>Sar</taxon>
        <taxon>Stramenopiles</taxon>
        <taxon>Ochrophyta</taxon>
        <taxon>Bacillariophyta</taxon>
        <taxon>Bacillariophyceae</taxon>
        <taxon>Bacillariophycidae</taxon>
        <taxon>Naviculales</taxon>
        <taxon>Naviculaceae</taxon>
        <taxon>Fistulifera</taxon>
    </lineage>
</organism>
<evidence type="ECO:0000256" key="1">
    <source>
        <dbReference type="ARBA" id="ARBA00004479"/>
    </source>
</evidence>
<dbReference type="PANTHER" id="PTHR22811">
    <property type="entry name" value="TRANSMEMBRANE EMP24 DOMAIN-CONTAINING PROTEIN"/>
    <property type="match status" value="1"/>
</dbReference>
<evidence type="ECO:0000256" key="4">
    <source>
        <dbReference type="ARBA" id="ARBA00022729"/>
    </source>
</evidence>
<evidence type="ECO:0000256" key="5">
    <source>
        <dbReference type="ARBA" id="ARBA00022989"/>
    </source>
</evidence>
<evidence type="ECO:0000259" key="9">
    <source>
        <dbReference type="SMART" id="SM01190"/>
    </source>
</evidence>
<dbReference type="InterPro" id="IPR009038">
    <property type="entry name" value="GOLD_dom"/>
</dbReference>
<feature type="transmembrane region" description="Helical" evidence="7">
    <location>
        <begin position="257"/>
        <end position="277"/>
    </location>
</feature>
<evidence type="ECO:0000256" key="2">
    <source>
        <dbReference type="ARBA" id="ARBA00007104"/>
    </source>
</evidence>
<reference evidence="10 11" key="1">
    <citation type="journal article" date="2015" name="Plant Cell">
        <title>Oil accumulation by the oleaginous diatom Fistulifera solaris as revealed by the genome and transcriptome.</title>
        <authorList>
            <person name="Tanaka T."/>
            <person name="Maeda Y."/>
            <person name="Veluchamy A."/>
            <person name="Tanaka M."/>
            <person name="Abida H."/>
            <person name="Marechal E."/>
            <person name="Bowler C."/>
            <person name="Muto M."/>
            <person name="Sunaga Y."/>
            <person name="Tanaka M."/>
            <person name="Yoshino T."/>
            <person name="Taniguchi T."/>
            <person name="Fukuda Y."/>
            <person name="Nemoto M."/>
            <person name="Matsumoto M."/>
            <person name="Wong P.S."/>
            <person name="Aburatani S."/>
            <person name="Fujibuchi W."/>
        </authorList>
    </citation>
    <scope>NUCLEOTIDE SEQUENCE [LARGE SCALE GENOMIC DNA]</scope>
    <source>
        <strain evidence="10 11">JPCC DA0580</strain>
    </source>
</reference>
<gene>
    <name evidence="10" type="ORF">FisN_9Hh220</name>
</gene>
<evidence type="ECO:0000256" key="6">
    <source>
        <dbReference type="ARBA" id="ARBA00023136"/>
    </source>
</evidence>
<comment type="caution">
    <text evidence="10">The sequence shown here is derived from an EMBL/GenBank/DDBJ whole genome shotgun (WGS) entry which is preliminary data.</text>
</comment>
<dbReference type="Pfam" id="PF01105">
    <property type="entry name" value="EMP24_GP25L"/>
    <property type="match status" value="1"/>
</dbReference>
<evidence type="ECO:0000313" key="11">
    <source>
        <dbReference type="Proteomes" id="UP000198406"/>
    </source>
</evidence>
<name>A0A1Z5JBD2_FISSO</name>
<comment type="similarity">
    <text evidence="2">Belongs to the EMP24/GP25L family.</text>
</comment>
<keyword evidence="11" id="KW-1185">Reference proteome</keyword>
<feature type="chain" id="PRO_5012622423" description="GOLD domain-containing protein" evidence="8">
    <location>
        <begin position="22"/>
        <end position="287"/>
    </location>
</feature>
<comment type="subcellular location">
    <subcellularLocation>
        <location evidence="1">Membrane</location>
        <topology evidence="1">Single-pass type I membrane protein</topology>
    </subcellularLocation>
</comment>
<dbReference type="AlphaFoldDB" id="A0A1Z5JBD2"/>
<proteinExistence type="inferred from homology"/>
<evidence type="ECO:0000313" key="10">
    <source>
        <dbReference type="EMBL" id="GAX11128.1"/>
    </source>
</evidence>
<keyword evidence="4 8" id="KW-0732">Signal</keyword>